<dbReference type="Proteomes" id="UP000277212">
    <property type="component" value="Unassembled WGS sequence"/>
</dbReference>
<evidence type="ECO:0000313" key="3">
    <source>
        <dbReference type="EMBL" id="RMJ13522.1"/>
    </source>
</evidence>
<feature type="region of interest" description="Disordered" evidence="1">
    <location>
        <begin position="46"/>
        <end position="101"/>
    </location>
</feature>
<dbReference type="EMBL" id="NKUJ01000106">
    <property type="protein sequence ID" value="RMJ13522.1"/>
    <property type="molecule type" value="Genomic_DNA"/>
</dbReference>
<organism evidence="3 4">
    <name type="scientific">Fusarium kuroshium</name>
    <dbReference type="NCBI Taxonomy" id="2010991"/>
    <lineage>
        <taxon>Eukaryota</taxon>
        <taxon>Fungi</taxon>
        <taxon>Dikarya</taxon>
        <taxon>Ascomycota</taxon>
        <taxon>Pezizomycotina</taxon>
        <taxon>Sordariomycetes</taxon>
        <taxon>Hypocreomycetidae</taxon>
        <taxon>Hypocreales</taxon>
        <taxon>Nectriaceae</taxon>
        <taxon>Fusarium</taxon>
        <taxon>Fusarium solani species complex</taxon>
    </lineage>
</organism>
<evidence type="ECO:0000256" key="1">
    <source>
        <dbReference type="SAM" id="MobiDB-lite"/>
    </source>
</evidence>
<feature type="signal peptide" evidence="2">
    <location>
        <begin position="1"/>
        <end position="24"/>
    </location>
</feature>
<evidence type="ECO:0000256" key="2">
    <source>
        <dbReference type="SAM" id="SignalP"/>
    </source>
</evidence>
<dbReference type="OrthoDB" id="5375886at2759"/>
<reference evidence="3 4" key="1">
    <citation type="submission" date="2017-06" db="EMBL/GenBank/DDBJ databases">
        <title>Comparative genomic analysis of Ambrosia Fusariam Clade fungi.</title>
        <authorList>
            <person name="Stajich J.E."/>
            <person name="Carrillo J."/>
            <person name="Kijimoto T."/>
            <person name="Eskalen A."/>
            <person name="O'Donnell K."/>
            <person name="Kasson M."/>
        </authorList>
    </citation>
    <scope>NUCLEOTIDE SEQUENCE [LARGE SCALE GENOMIC DNA]</scope>
    <source>
        <strain evidence="3">UCR3666</strain>
    </source>
</reference>
<gene>
    <name evidence="3" type="ORF">CDV36_006817</name>
</gene>
<keyword evidence="2" id="KW-0732">Signal</keyword>
<feature type="compositionally biased region" description="Polar residues" evidence="1">
    <location>
        <begin position="58"/>
        <end position="75"/>
    </location>
</feature>
<comment type="caution">
    <text evidence="3">The sequence shown here is derived from an EMBL/GenBank/DDBJ whole genome shotgun (WGS) entry which is preliminary data.</text>
</comment>
<sequence>MFNHFFRSRHKLHILLLYLRSAVSIPLQLQQPSLLNYTPNPTFNSTPRITVIMPEGRQSPSPEGQSGRQLQDPTGSGTGGLGKTEYKDPKSQLDNLVSNPKPITEDILKEKFAKGFKKE</sequence>
<evidence type="ECO:0000313" key="4">
    <source>
        <dbReference type="Proteomes" id="UP000277212"/>
    </source>
</evidence>
<name>A0A3M2S8I8_9HYPO</name>
<proteinExistence type="predicted"/>
<dbReference type="AlphaFoldDB" id="A0A3M2S8I8"/>
<feature type="chain" id="PRO_5018280367" evidence="2">
    <location>
        <begin position="25"/>
        <end position="119"/>
    </location>
</feature>
<protein>
    <submittedName>
        <fullName evidence="3">Uncharacterized protein</fullName>
    </submittedName>
</protein>
<accession>A0A3M2S8I8</accession>
<keyword evidence="4" id="KW-1185">Reference proteome</keyword>